<feature type="coiled-coil region" evidence="1">
    <location>
        <begin position="234"/>
        <end position="285"/>
    </location>
</feature>
<dbReference type="AlphaFoldDB" id="A0A2I0L313"/>
<evidence type="ECO:0000256" key="1">
    <source>
        <dbReference type="SAM" id="Coils"/>
    </source>
</evidence>
<organism evidence="3 4">
    <name type="scientific">Punica granatum</name>
    <name type="common">Pomegranate</name>
    <dbReference type="NCBI Taxonomy" id="22663"/>
    <lineage>
        <taxon>Eukaryota</taxon>
        <taxon>Viridiplantae</taxon>
        <taxon>Streptophyta</taxon>
        <taxon>Embryophyta</taxon>
        <taxon>Tracheophyta</taxon>
        <taxon>Spermatophyta</taxon>
        <taxon>Magnoliopsida</taxon>
        <taxon>eudicotyledons</taxon>
        <taxon>Gunneridae</taxon>
        <taxon>Pentapetalae</taxon>
        <taxon>rosids</taxon>
        <taxon>malvids</taxon>
        <taxon>Myrtales</taxon>
        <taxon>Lythraceae</taxon>
        <taxon>Punica</taxon>
    </lineage>
</organism>
<gene>
    <name evidence="3" type="ORF">CRG98_005078</name>
</gene>
<dbReference type="Proteomes" id="UP000233551">
    <property type="component" value="Unassembled WGS sequence"/>
</dbReference>
<comment type="caution">
    <text evidence="3">The sequence shown here is derived from an EMBL/GenBank/DDBJ whole genome shotgun (WGS) entry which is preliminary data.</text>
</comment>
<keyword evidence="1" id="KW-0175">Coiled coil</keyword>
<evidence type="ECO:0000259" key="2">
    <source>
        <dbReference type="Pfam" id="PF24924"/>
    </source>
</evidence>
<sequence>MDRPTPSLRLESLTPPDREITQVWRAFPPVDRSFIRLIIWDLVMLAESPIDWTFLRTVIKFLLLIFGTLMFPHASNLIDRALAQVVLQAVGGNSYVEALLAETVRSLDYVREIRRGKMKGSPHLLQIWLLAHIRPFCSSHMFSCITDDCSLIARLLPVFQPSERSFSEWRQFLEELTLTQFLWAAYWNPGGPMITRLYVAKFYSQDSVPIHRPRTTPIPRVPPAVTSEAECYAQAAMRMKLQSIREERNRLRCELVDTRAKLVDYRELQRELVQARAHVANQDKEIARLSAMLNRAWVKAHNVSHP</sequence>
<accession>A0A2I0L313</accession>
<evidence type="ECO:0000313" key="3">
    <source>
        <dbReference type="EMBL" id="PKI74536.1"/>
    </source>
</evidence>
<proteinExistence type="predicted"/>
<dbReference type="InterPro" id="IPR056647">
    <property type="entry name" value="DUF7745"/>
</dbReference>
<dbReference type="Pfam" id="PF24924">
    <property type="entry name" value="DUF7745"/>
    <property type="match status" value="1"/>
</dbReference>
<reference evidence="3 4" key="1">
    <citation type="submission" date="2017-11" db="EMBL/GenBank/DDBJ databases">
        <title>De-novo sequencing of pomegranate (Punica granatum L.) genome.</title>
        <authorList>
            <person name="Akparov Z."/>
            <person name="Amiraslanov A."/>
            <person name="Hajiyeva S."/>
            <person name="Abbasov M."/>
            <person name="Kaur K."/>
            <person name="Hamwieh A."/>
            <person name="Solovyev V."/>
            <person name="Salamov A."/>
            <person name="Braich B."/>
            <person name="Kosarev P."/>
            <person name="Mahmoud A."/>
            <person name="Hajiyev E."/>
            <person name="Babayeva S."/>
            <person name="Izzatullayeva V."/>
            <person name="Mammadov A."/>
            <person name="Mammadov A."/>
            <person name="Sharifova S."/>
            <person name="Ojaghi J."/>
            <person name="Eynullazada K."/>
            <person name="Bayramov B."/>
            <person name="Abdulazimova A."/>
            <person name="Shahmuradov I."/>
        </authorList>
    </citation>
    <scope>NUCLEOTIDE SEQUENCE [LARGE SCALE GENOMIC DNA]</scope>
    <source>
        <strain evidence="4">cv. AG2017</strain>
        <tissue evidence="3">Leaf</tissue>
    </source>
</reference>
<protein>
    <recommendedName>
        <fullName evidence="2">DUF7745 domain-containing protein</fullName>
    </recommendedName>
</protein>
<name>A0A2I0L313_PUNGR</name>
<evidence type="ECO:0000313" key="4">
    <source>
        <dbReference type="Proteomes" id="UP000233551"/>
    </source>
</evidence>
<feature type="domain" description="DUF7745" evidence="2">
    <location>
        <begin position="51"/>
        <end position="185"/>
    </location>
</feature>
<dbReference type="EMBL" id="PGOL01000198">
    <property type="protein sequence ID" value="PKI74536.1"/>
    <property type="molecule type" value="Genomic_DNA"/>
</dbReference>
<keyword evidence="4" id="KW-1185">Reference proteome</keyword>